<reference evidence="1 2" key="1">
    <citation type="submission" date="2022-04" db="EMBL/GenBank/DDBJ databases">
        <title>Rhizobium coralii sp. nov., isolated from coral Turbinaria peltata.</title>
        <authorList>
            <person name="Sun H."/>
        </authorList>
    </citation>
    <scope>NUCLEOTIDE SEQUENCE [LARGE SCALE GENOMIC DNA]</scope>
    <source>
        <strain evidence="1 2">NTR19</strain>
    </source>
</reference>
<keyword evidence="2" id="KW-1185">Reference proteome</keyword>
<name>A0ABT0IML5_9HYPH</name>
<accession>A0ABT0IML5</accession>
<dbReference type="EMBL" id="JALPRY010000004">
    <property type="protein sequence ID" value="MCK8779091.1"/>
    <property type="molecule type" value="Genomic_DNA"/>
</dbReference>
<proteinExistence type="predicted"/>
<comment type="caution">
    <text evidence="1">The sequence shown here is derived from an EMBL/GenBank/DDBJ whole genome shotgun (WGS) entry which is preliminary data.</text>
</comment>
<protein>
    <submittedName>
        <fullName evidence="1">Uncharacterized protein</fullName>
    </submittedName>
</protein>
<organism evidence="1 2">
    <name type="scientific">Neorhizobium turbinariae</name>
    <dbReference type="NCBI Taxonomy" id="2937795"/>
    <lineage>
        <taxon>Bacteria</taxon>
        <taxon>Pseudomonadati</taxon>
        <taxon>Pseudomonadota</taxon>
        <taxon>Alphaproteobacteria</taxon>
        <taxon>Hyphomicrobiales</taxon>
        <taxon>Rhizobiaceae</taxon>
        <taxon>Rhizobium/Agrobacterium group</taxon>
        <taxon>Neorhizobium</taxon>
    </lineage>
</organism>
<dbReference type="Proteomes" id="UP001202827">
    <property type="component" value="Unassembled WGS sequence"/>
</dbReference>
<evidence type="ECO:0000313" key="2">
    <source>
        <dbReference type="Proteomes" id="UP001202827"/>
    </source>
</evidence>
<dbReference type="RefSeq" id="WP_248681902.1">
    <property type="nucleotide sequence ID" value="NZ_JALPRY010000004.1"/>
</dbReference>
<sequence>MTITYPLPLSFWDDFPGWSTEFELFWRQEQSRTAGGATIVKDIGDPLWRMTAQSRVMKPNELDYWRARLASLENGLKTFRAFPKSRCFPIAYPNGSWPTGASFSGTAQLATVNANRKAIAVGGLPSGYKASVGDFLQIGTRDLHQVMEPATAAGGGATSQFEVRPHLWPGVVAGVQVLVKQPSCIMSIVPGSVSTTADLATGRGSVSFQALEAR</sequence>
<evidence type="ECO:0000313" key="1">
    <source>
        <dbReference type="EMBL" id="MCK8779091.1"/>
    </source>
</evidence>
<gene>
    <name evidence="1" type="ORF">M0654_03735</name>
</gene>